<comment type="subcellular location">
    <subcellularLocation>
        <location evidence="1">Nucleus</location>
    </subcellularLocation>
</comment>
<keyword evidence="2" id="KW-0862">Zinc</keyword>
<dbReference type="InterPro" id="IPR022656">
    <property type="entry name" value="XPA_C"/>
</dbReference>
<evidence type="ECO:0000256" key="3">
    <source>
        <dbReference type="ARBA" id="ARBA00023242"/>
    </source>
</evidence>
<dbReference type="OrthoDB" id="68328at2759"/>
<dbReference type="PANTHER" id="PTHR10142">
    <property type="entry name" value="DNA REPAIR PROTEIN COMPLEMENTING XP-A CELLS"/>
    <property type="match status" value="1"/>
</dbReference>
<feature type="compositionally biased region" description="Basic and acidic residues" evidence="4">
    <location>
        <begin position="242"/>
        <end position="260"/>
    </location>
</feature>
<organism evidence="6 7">
    <name type="scientific">Smittium culicis</name>
    <dbReference type="NCBI Taxonomy" id="133412"/>
    <lineage>
        <taxon>Eukaryota</taxon>
        <taxon>Fungi</taxon>
        <taxon>Fungi incertae sedis</taxon>
        <taxon>Zoopagomycota</taxon>
        <taxon>Kickxellomycotina</taxon>
        <taxon>Harpellomycetes</taxon>
        <taxon>Harpellales</taxon>
        <taxon>Legeriomycetaceae</taxon>
        <taxon>Smittium</taxon>
    </lineage>
</organism>
<evidence type="ECO:0000313" key="7">
    <source>
        <dbReference type="Proteomes" id="UP000187429"/>
    </source>
</evidence>
<evidence type="ECO:0000256" key="1">
    <source>
        <dbReference type="ARBA" id="ARBA00004123"/>
    </source>
</evidence>
<sequence>MNPNLIPVEKKRKARIEALKNPNSTFGDSIPKQKIKKSKLSSNYYDYNLAEIKRSNGGYIIPQDSIDEFDDSDTKSSLYNHKTRFISDLPLLNGPESSPQCIECGSIDLDSVFFEIYSICVCRKCKDEIPEKYSLLTKSESKQDYMLTEEELCDRELFKVWIRPNPHRSTYSNMILYVRQEVEKYAIKKWGSLEELDKQFEKRELLKKERKDKKFQKSIQDLRKRTRTEEWRKKRENAYKIPDKHEHNFINNDKSGESDSKSCSICGLTVEVEEF</sequence>
<dbReference type="GO" id="GO:0006284">
    <property type="term" value="P:base-excision repair"/>
    <property type="evidence" value="ECO:0007669"/>
    <property type="project" value="TreeGrafter"/>
</dbReference>
<evidence type="ECO:0000256" key="2">
    <source>
        <dbReference type="ARBA" id="ARBA00022833"/>
    </source>
</evidence>
<dbReference type="EMBL" id="LSSM01000569">
    <property type="protein sequence ID" value="OMJ28506.1"/>
    <property type="molecule type" value="Genomic_DNA"/>
</dbReference>
<dbReference type="GO" id="GO:0000110">
    <property type="term" value="C:nucleotide-excision repair factor 1 complex"/>
    <property type="evidence" value="ECO:0007669"/>
    <property type="project" value="TreeGrafter"/>
</dbReference>
<dbReference type="InterPro" id="IPR000465">
    <property type="entry name" value="XPA/RAD14"/>
</dbReference>
<dbReference type="InterPro" id="IPR037129">
    <property type="entry name" value="XPA_sf"/>
</dbReference>
<reference evidence="7" key="1">
    <citation type="submission" date="2017-01" db="EMBL/GenBank/DDBJ databases">
        <authorList>
            <person name="Wang Y."/>
            <person name="White M."/>
            <person name="Kvist S."/>
            <person name="Moncalvo J.-M."/>
        </authorList>
    </citation>
    <scope>NUCLEOTIDE SEQUENCE [LARGE SCALE GENOMIC DNA]</scope>
    <source>
        <strain evidence="7">ID-206-W2</strain>
    </source>
</reference>
<dbReference type="GO" id="GO:0000715">
    <property type="term" value="P:nucleotide-excision repair, DNA damage recognition"/>
    <property type="evidence" value="ECO:0007669"/>
    <property type="project" value="TreeGrafter"/>
</dbReference>
<dbReference type="PANTHER" id="PTHR10142:SF0">
    <property type="entry name" value="DNA REPAIR PROTEIN COMPLEMENTING XP-A CELLS"/>
    <property type="match status" value="1"/>
</dbReference>
<dbReference type="AlphaFoldDB" id="A0A1R1YP36"/>
<evidence type="ECO:0000313" key="6">
    <source>
        <dbReference type="EMBL" id="OMJ28506.1"/>
    </source>
</evidence>
<dbReference type="Proteomes" id="UP000187429">
    <property type="component" value="Unassembled WGS sequence"/>
</dbReference>
<dbReference type="SUPFAM" id="SSF46955">
    <property type="entry name" value="Putative DNA-binding domain"/>
    <property type="match status" value="1"/>
</dbReference>
<protein>
    <submittedName>
        <fullName evidence="6">DNA repair protein rad14</fullName>
    </submittedName>
</protein>
<dbReference type="GO" id="GO:0070914">
    <property type="term" value="P:UV-damage excision repair"/>
    <property type="evidence" value="ECO:0007669"/>
    <property type="project" value="TreeGrafter"/>
</dbReference>
<evidence type="ECO:0000259" key="5">
    <source>
        <dbReference type="Pfam" id="PF05181"/>
    </source>
</evidence>
<evidence type="ECO:0000256" key="4">
    <source>
        <dbReference type="SAM" id="MobiDB-lite"/>
    </source>
</evidence>
<feature type="region of interest" description="Disordered" evidence="4">
    <location>
        <begin position="242"/>
        <end position="262"/>
    </location>
</feature>
<feature type="domain" description="XPA C-terminal" evidence="5">
    <location>
        <begin position="132"/>
        <end position="182"/>
    </location>
</feature>
<dbReference type="InterPro" id="IPR009061">
    <property type="entry name" value="DNA-bd_dom_put_sf"/>
</dbReference>
<keyword evidence="3" id="KW-0539">Nucleus</keyword>
<comment type="caution">
    <text evidence="6">The sequence shown here is derived from an EMBL/GenBank/DDBJ whole genome shotgun (WGS) entry which is preliminary data.</text>
</comment>
<keyword evidence="7" id="KW-1185">Reference proteome</keyword>
<proteinExistence type="predicted"/>
<gene>
    <name evidence="6" type="ORF">AYI69_g2018</name>
</gene>
<dbReference type="GO" id="GO:0003684">
    <property type="term" value="F:damaged DNA binding"/>
    <property type="evidence" value="ECO:0007669"/>
    <property type="project" value="InterPro"/>
</dbReference>
<dbReference type="NCBIfam" id="TIGR00598">
    <property type="entry name" value="rad14"/>
    <property type="match status" value="1"/>
</dbReference>
<dbReference type="GO" id="GO:1901255">
    <property type="term" value="P:nucleotide-excision repair involved in interstrand cross-link repair"/>
    <property type="evidence" value="ECO:0007669"/>
    <property type="project" value="TreeGrafter"/>
</dbReference>
<dbReference type="Pfam" id="PF05181">
    <property type="entry name" value="XPA_C"/>
    <property type="match status" value="1"/>
</dbReference>
<accession>A0A1R1YP36</accession>
<dbReference type="Gene3D" id="3.90.530.10">
    <property type="entry name" value="XPA C-terminal domain"/>
    <property type="match status" value="1"/>
</dbReference>
<name>A0A1R1YP36_9FUNG</name>